<reference evidence="3" key="1">
    <citation type="submission" date="2020-07" db="EMBL/GenBank/DDBJ databases">
        <authorList>
            <person name="Partida-Martinez L."/>
            <person name="Huntemann M."/>
            <person name="Clum A."/>
            <person name="Wang J."/>
            <person name="Palaniappan K."/>
            <person name="Ritter S."/>
            <person name="Chen I.-M."/>
            <person name="Stamatis D."/>
            <person name="Reddy T."/>
            <person name="O'Malley R."/>
            <person name="Daum C."/>
            <person name="Shapiro N."/>
            <person name="Ivanova N."/>
            <person name="Kyrpides N."/>
            <person name="Woyke T."/>
        </authorList>
    </citation>
    <scope>NUCLEOTIDE SEQUENCE [LARGE SCALE GENOMIC DNA]</scope>
    <source>
        <strain evidence="3">AT2.8</strain>
    </source>
</reference>
<proteinExistence type="predicted"/>
<sequence>MQFNRSEEIVNWMTSLQEDLRDIDEKINEARYQQDVLTMRYQILMEIPNKLRGELLKQFSNRLGDVDSEIAILKQDKKEILAILDHLETK</sequence>
<evidence type="ECO:0000313" key="3">
    <source>
        <dbReference type="Proteomes" id="UP000548423"/>
    </source>
</evidence>
<gene>
    <name evidence="2" type="ORF">F4694_004079</name>
</gene>
<evidence type="ECO:0000259" key="1">
    <source>
        <dbReference type="PROSITE" id="PS50003"/>
    </source>
</evidence>
<protein>
    <submittedName>
        <fullName evidence="2">Chromosome segregation ATPase</fullName>
    </submittedName>
</protein>
<dbReference type="PROSITE" id="PS50003">
    <property type="entry name" value="PH_DOMAIN"/>
    <property type="match status" value="1"/>
</dbReference>
<organism evidence="2 3">
    <name type="scientific">Neobacillus niacini</name>
    <dbReference type="NCBI Taxonomy" id="86668"/>
    <lineage>
        <taxon>Bacteria</taxon>
        <taxon>Bacillati</taxon>
        <taxon>Bacillota</taxon>
        <taxon>Bacilli</taxon>
        <taxon>Bacillales</taxon>
        <taxon>Bacillaceae</taxon>
        <taxon>Neobacillus</taxon>
    </lineage>
</organism>
<dbReference type="AlphaFoldDB" id="A0A852TJL2"/>
<dbReference type="InterPro" id="IPR001849">
    <property type="entry name" value="PH_domain"/>
</dbReference>
<feature type="domain" description="PH" evidence="1">
    <location>
        <begin position="1"/>
        <end position="21"/>
    </location>
</feature>
<name>A0A852TJL2_9BACI</name>
<accession>A0A852TJL2</accession>
<dbReference type="EMBL" id="JACCBX010000008">
    <property type="protein sequence ID" value="NYE07294.1"/>
    <property type="molecule type" value="Genomic_DNA"/>
</dbReference>
<reference evidence="3" key="2">
    <citation type="submission" date="2020-08" db="EMBL/GenBank/DDBJ databases">
        <title>The Agave Microbiome: Exploring the role of microbial communities in plant adaptations to desert environments.</title>
        <authorList>
            <person name="Partida-Martinez L.P."/>
        </authorList>
    </citation>
    <scope>NUCLEOTIDE SEQUENCE [LARGE SCALE GENOMIC DNA]</scope>
    <source>
        <strain evidence="3">AT2.8</strain>
    </source>
</reference>
<dbReference type="Proteomes" id="UP000548423">
    <property type="component" value="Unassembled WGS sequence"/>
</dbReference>
<comment type="caution">
    <text evidence="2">The sequence shown here is derived from an EMBL/GenBank/DDBJ whole genome shotgun (WGS) entry which is preliminary data.</text>
</comment>
<evidence type="ECO:0000313" key="2">
    <source>
        <dbReference type="EMBL" id="NYE07294.1"/>
    </source>
</evidence>